<dbReference type="GO" id="GO:0046961">
    <property type="term" value="F:proton-transporting ATPase activity, rotational mechanism"/>
    <property type="evidence" value="ECO:0007669"/>
    <property type="project" value="InterPro"/>
</dbReference>
<feature type="transmembrane region" description="Helical" evidence="1">
    <location>
        <begin position="86"/>
        <end position="105"/>
    </location>
</feature>
<protein>
    <submittedName>
        <fullName evidence="2">Uncharacterized protein</fullName>
    </submittedName>
</protein>
<dbReference type="GO" id="GO:0000221">
    <property type="term" value="C:vacuolar proton-transporting V-type ATPase, V1 domain"/>
    <property type="evidence" value="ECO:0007669"/>
    <property type="project" value="InterPro"/>
</dbReference>
<dbReference type="SUPFAM" id="SSF48371">
    <property type="entry name" value="ARM repeat"/>
    <property type="match status" value="1"/>
</dbReference>
<dbReference type="InterPro" id="IPR004908">
    <property type="entry name" value="ATPase_V1-cplx_hsu"/>
</dbReference>
<dbReference type="Proteomes" id="UP000320475">
    <property type="component" value="Unassembled WGS sequence"/>
</dbReference>
<reference evidence="2 3" key="1">
    <citation type="journal article" date="2019" name="Sci. Rep.">
        <title>Comparative genomics of chytrid fungi reveal insights into the obligate biotrophic and pathogenic lifestyle of Synchytrium endobioticum.</title>
        <authorList>
            <person name="van de Vossenberg B.T.L.H."/>
            <person name="Warris S."/>
            <person name="Nguyen H.D.T."/>
            <person name="van Gent-Pelzer M.P.E."/>
            <person name="Joly D.L."/>
            <person name="van de Geest H.C."/>
            <person name="Bonants P.J.M."/>
            <person name="Smith D.S."/>
            <person name="Levesque C.A."/>
            <person name="van der Lee T.A.J."/>
        </authorList>
    </citation>
    <scope>NUCLEOTIDE SEQUENCE [LARGE SCALE GENOMIC DNA]</scope>
    <source>
        <strain evidence="2 3">LEV6574</strain>
    </source>
</reference>
<evidence type="ECO:0000313" key="2">
    <source>
        <dbReference type="EMBL" id="TPX42768.1"/>
    </source>
</evidence>
<dbReference type="InterPro" id="IPR016024">
    <property type="entry name" value="ARM-type_fold"/>
</dbReference>
<comment type="caution">
    <text evidence="2">The sequence shown here is derived from an EMBL/GenBank/DDBJ whole genome shotgun (WGS) entry which is preliminary data.</text>
</comment>
<sequence>MSTSLRRSSHLTTGQSVSRSLAIVMMDIAYVHDPTCIVPKAPLILPCPNRYLEDTTVQIRARTIPWEGYQRAALITKEELAQIRRLWSVAGISGFRFIGSVAYLFTQ</sequence>
<evidence type="ECO:0000313" key="3">
    <source>
        <dbReference type="Proteomes" id="UP000320475"/>
    </source>
</evidence>
<dbReference type="EMBL" id="QEAM01000254">
    <property type="protein sequence ID" value="TPX42768.1"/>
    <property type="molecule type" value="Genomic_DNA"/>
</dbReference>
<keyword evidence="1" id="KW-1133">Transmembrane helix</keyword>
<name>A0A507CUK6_9FUNG</name>
<organism evidence="2 3">
    <name type="scientific">Synchytrium endobioticum</name>
    <dbReference type="NCBI Taxonomy" id="286115"/>
    <lineage>
        <taxon>Eukaryota</taxon>
        <taxon>Fungi</taxon>
        <taxon>Fungi incertae sedis</taxon>
        <taxon>Chytridiomycota</taxon>
        <taxon>Chytridiomycota incertae sedis</taxon>
        <taxon>Chytridiomycetes</taxon>
        <taxon>Synchytriales</taxon>
        <taxon>Synchytriaceae</taxon>
        <taxon>Synchytrium</taxon>
    </lineage>
</organism>
<evidence type="ECO:0000256" key="1">
    <source>
        <dbReference type="SAM" id="Phobius"/>
    </source>
</evidence>
<accession>A0A507CUK6</accession>
<dbReference type="Pfam" id="PF03224">
    <property type="entry name" value="V-ATPase_H_N"/>
    <property type="match status" value="1"/>
</dbReference>
<proteinExistence type="predicted"/>
<gene>
    <name evidence="2" type="ORF">SeLEV6574_g05421</name>
</gene>
<dbReference type="Gene3D" id="1.25.10.10">
    <property type="entry name" value="Leucine-rich Repeat Variant"/>
    <property type="match status" value="1"/>
</dbReference>
<dbReference type="OrthoDB" id="10263554at2759"/>
<dbReference type="InterPro" id="IPR011989">
    <property type="entry name" value="ARM-like"/>
</dbReference>
<keyword evidence="1" id="KW-0812">Transmembrane</keyword>
<dbReference type="AlphaFoldDB" id="A0A507CUK6"/>
<keyword evidence="1" id="KW-0472">Membrane</keyword>